<protein>
    <submittedName>
        <fullName evidence="2">Uncharacterized protein</fullName>
    </submittedName>
</protein>
<feature type="compositionally biased region" description="Acidic residues" evidence="1">
    <location>
        <begin position="114"/>
        <end position="124"/>
    </location>
</feature>
<feature type="region of interest" description="Disordered" evidence="1">
    <location>
        <begin position="187"/>
        <end position="223"/>
    </location>
</feature>
<keyword evidence="3" id="KW-1185">Reference proteome</keyword>
<sequence length="350" mass="40500">MVATITSFYKFQAGMHSNTSGSCDFSYPPPTGWPGVKRELFSWYDDTVIDLIRHLPYIDDEGLFILPDTKIIGHASPDSIRSKTEGWMRSQQEDIQAKNDATEMDGTTENKAESEDDSDSDDMEPYFPEYMLDLAAGGQYGSTILVDTKHNTIIWWEYEEGFRDIPDEIVAKYPCDLWFYYSKESNDHRTERSGDGIGKLQGTTDDTQKSVESDDEDSDDEEWNRFHDSHAHQWKISPAYSPEDFFEMCKEQFRIMNWMPVLRDGCRGKVVQLPRHQVFEGEQLRMKQVLQAAGWPGDGEARGWDKAGAEVAMQQMHNEYEEERESRRKGVARDIPINKKWKDIVIREGR</sequence>
<comment type="caution">
    <text evidence="2">The sequence shown here is derived from an EMBL/GenBank/DDBJ whole genome shotgun (WGS) entry which is preliminary data.</text>
</comment>
<dbReference type="OrthoDB" id="5343383at2759"/>
<organism evidence="2 3">
    <name type="scientific">Cadophora malorum</name>
    <dbReference type="NCBI Taxonomy" id="108018"/>
    <lineage>
        <taxon>Eukaryota</taxon>
        <taxon>Fungi</taxon>
        <taxon>Dikarya</taxon>
        <taxon>Ascomycota</taxon>
        <taxon>Pezizomycotina</taxon>
        <taxon>Leotiomycetes</taxon>
        <taxon>Helotiales</taxon>
        <taxon>Ploettnerulaceae</taxon>
        <taxon>Cadophora</taxon>
    </lineage>
</organism>
<gene>
    <name evidence="2" type="ORF">IFR04_004768</name>
</gene>
<name>A0A8H7WC72_9HELO</name>
<evidence type="ECO:0000313" key="3">
    <source>
        <dbReference type="Proteomes" id="UP000664132"/>
    </source>
</evidence>
<evidence type="ECO:0000256" key="1">
    <source>
        <dbReference type="SAM" id="MobiDB-lite"/>
    </source>
</evidence>
<dbReference type="Proteomes" id="UP000664132">
    <property type="component" value="Unassembled WGS sequence"/>
</dbReference>
<evidence type="ECO:0000313" key="2">
    <source>
        <dbReference type="EMBL" id="KAG4422141.1"/>
    </source>
</evidence>
<dbReference type="EMBL" id="JAFJYH010000054">
    <property type="protein sequence ID" value="KAG4422141.1"/>
    <property type="molecule type" value="Genomic_DNA"/>
</dbReference>
<accession>A0A8H7WC72</accession>
<feature type="region of interest" description="Disordered" evidence="1">
    <location>
        <begin position="80"/>
        <end position="125"/>
    </location>
</feature>
<proteinExistence type="predicted"/>
<feature type="compositionally biased region" description="Acidic residues" evidence="1">
    <location>
        <begin position="213"/>
        <end position="222"/>
    </location>
</feature>
<dbReference type="AlphaFoldDB" id="A0A8H7WC72"/>
<reference evidence="2" key="1">
    <citation type="submission" date="2021-02" db="EMBL/GenBank/DDBJ databases">
        <title>Genome sequence Cadophora malorum strain M34.</title>
        <authorList>
            <person name="Stefanovic E."/>
            <person name="Vu D."/>
            <person name="Scully C."/>
            <person name="Dijksterhuis J."/>
            <person name="Roader J."/>
            <person name="Houbraken J."/>
        </authorList>
    </citation>
    <scope>NUCLEOTIDE SEQUENCE</scope>
    <source>
        <strain evidence="2">M34</strain>
    </source>
</reference>
<feature type="compositionally biased region" description="Basic and acidic residues" evidence="1">
    <location>
        <begin position="80"/>
        <end position="101"/>
    </location>
</feature>